<reference evidence="1" key="2">
    <citation type="submission" date="2017-05" db="UniProtKB">
        <authorList>
            <consortium name="EnsemblMetazoa"/>
        </authorList>
    </citation>
    <scope>IDENTIFICATION</scope>
</reference>
<sequence length="97" mass="10895">MAGNFVIVKGLIDRVVTFLTLSEAIAELKKAVYEEANEYLNEKFDGWRNIVREGVRYGIDKAQELLQDAKESIVGVIKENENSSRPSLKELLKVVPG</sequence>
<name>A0A1X7TA98_AMPQE</name>
<gene>
    <name evidence="1" type="primary">109589072</name>
</gene>
<reference evidence="2" key="1">
    <citation type="journal article" date="2010" name="Nature">
        <title>The Amphimedon queenslandica genome and the evolution of animal complexity.</title>
        <authorList>
            <person name="Srivastava M."/>
            <person name="Simakov O."/>
            <person name="Chapman J."/>
            <person name="Fahey B."/>
            <person name="Gauthier M.E."/>
            <person name="Mitros T."/>
            <person name="Richards G.S."/>
            <person name="Conaco C."/>
            <person name="Dacre M."/>
            <person name="Hellsten U."/>
            <person name="Larroux C."/>
            <person name="Putnam N.H."/>
            <person name="Stanke M."/>
            <person name="Adamska M."/>
            <person name="Darling A."/>
            <person name="Degnan S.M."/>
            <person name="Oakley T.H."/>
            <person name="Plachetzki D.C."/>
            <person name="Zhai Y."/>
            <person name="Adamski M."/>
            <person name="Calcino A."/>
            <person name="Cummins S.F."/>
            <person name="Goodstein D.M."/>
            <person name="Harris C."/>
            <person name="Jackson D.J."/>
            <person name="Leys S.P."/>
            <person name="Shu S."/>
            <person name="Woodcroft B.J."/>
            <person name="Vervoort M."/>
            <person name="Kosik K.S."/>
            <person name="Manning G."/>
            <person name="Degnan B.M."/>
            <person name="Rokhsar D.S."/>
        </authorList>
    </citation>
    <scope>NUCLEOTIDE SEQUENCE [LARGE SCALE GENOMIC DNA]</scope>
</reference>
<keyword evidence="2" id="KW-1185">Reference proteome</keyword>
<protein>
    <submittedName>
        <fullName evidence="1">Uncharacterized protein</fullName>
    </submittedName>
</protein>
<evidence type="ECO:0000313" key="1">
    <source>
        <dbReference type="EnsemblMetazoa" id="Aqu2.1.11230_001"/>
    </source>
</evidence>
<dbReference type="EnsemblMetazoa" id="XM_020005195.1">
    <property type="protein sequence ID" value="XP_019860754.1"/>
    <property type="gene ID" value="LOC109589072"/>
</dbReference>
<proteinExistence type="predicted"/>
<evidence type="ECO:0000313" key="2">
    <source>
        <dbReference type="Proteomes" id="UP000007879"/>
    </source>
</evidence>
<dbReference type="Proteomes" id="UP000007879">
    <property type="component" value="Unassembled WGS sequence"/>
</dbReference>
<accession>A0A1X7TA98</accession>
<dbReference type="EnsemblMetazoa" id="Aqu2.1.11230_001">
    <property type="protein sequence ID" value="Aqu2.1.11230_001"/>
    <property type="gene ID" value="Aqu2.1.11230"/>
</dbReference>
<dbReference type="InParanoid" id="A0A1X7TA98"/>
<dbReference type="AlphaFoldDB" id="A0A1X7TA98"/>
<organism evidence="1">
    <name type="scientific">Amphimedon queenslandica</name>
    <name type="common">Sponge</name>
    <dbReference type="NCBI Taxonomy" id="400682"/>
    <lineage>
        <taxon>Eukaryota</taxon>
        <taxon>Metazoa</taxon>
        <taxon>Porifera</taxon>
        <taxon>Demospongiae</taxon>
        <taxon>Heteroscleromorpha</taxon>
        <taxon>Haplosclerida</taxon>
        <taxon>Niphatidae</taxon>
        <taxon>Amphimedon</taxon>
    </lineage>
</organism>